<organism evidence="2">
    <name type="scientific">Pyrenophora teres f. teres (strain 0-1)</name>
    <name type="common">Barley net blotch fungus</name>
    <name type="synonym">Drechslera teres f. teres</name>
    <dbReference type="NCBI Taxonomy" id="861557"/>
    <lineage>
        <taxon>Eukaryota</taxon>
        <taxon>Fungi</taxon>
        <taxon>Dikarya</taxon>
        <taxon>Ascomycota</taxon>
        <taxon>Pezizomycotina</taxon>
        <taxon>Dothideomycetes</taxon>
        <taxon>Pleosporomycetidae</taxon>
        <taxon>Pleosporales</taxon>
        <taxon>Pleosporineae</taxon>
        <taxon>Pleosporaceae</taxon>
        <taxon>Pyrenophora</taxon>
    </lineage>
</organism>
<dbReference type="HOGENOM" id="CLU_2307469_0_0_1"/>
<name>E3RTN3_PYRTT</name>
<protein>
    <submittedName>
        <fullName evidence="1">Uncharacterized protein</fullName>
    </submittedName>
</protein>
<dbReference type="Proteomes" id="UP000001067">
    <property type="component" value="Unassembled WGS sequence"/>
</dbReference>
<dbReference type="KEGG" id="pte:PTT_12387"/>
<dbReference type="AlphaFoldDB" id="E3RTN3"/>
<gene>
    <name evidence="1" type="ORF">PTT_12387</name>
</gene>
<evidence type="ECO:0000313" key="2">
    <source>
        <dbReference type="Proteomes" id="UP000001067"/>
    </source>
</evidence>
<keyword evidence="2" id="KW-1185">Reference proteome</keyword>
<dbReference type="EMBL" id="GL535020">
    <property type="protein sequence ID" value="EFQ90912.1"/>
    <property type="molecule type" value="Genomic_DNA"/>
</dbReference>
<evidence type="ECO:0000313" key="1">
    <source>
        <dbReference type="EMBL" id="EFQ90912.1"/>
    </source>
</evidence>
<sequence>MTVPVASAAKAIAHPRTHRRGLVQNQIEKMPTTTQMQVPTASLNILSPAAEAEEPPETTVGSIATPTICREMDVLQQAAVHTCNLNFLGFKKWLILWGFP</sequence>
<accession>E3RTN3</accession>
<reference evidence="1 2" key="1">
    <citation type="journal article" date="2010" name="Genome Biol.">
        <title>A first genome assembly of the barley fungal pathogen Pyrenophora teres f. teres.</title>
        <authorList>
            <person name="Ellwood S.R."/>
            <person name="Liu Z."/>
            <person name="Syme R.A."/>
            <person name="Lai Z."/>
            <person name="Hane J.K."/>
            <person name="Keiper F."/>
            <person name="Moffat C.S."/>
            <person name="Oliver R.P."/>
            <person name="Friesen T.L."/>
        </authorList>
    </citation>
    <scope>NUCLEOTIDE SEQUENCE [LARGE SCALE GENOMIC DNA]</scope>
    <source>
        <strain evidence="1 2">0-1</strain>
    </source>
</reference>
<proteinExistence type="predicted"/>